<evidence type="ECO:0000313" key="2">
    <source>
        <dbReference type="EMBL" id="KAF5912018.1"/>
    </source>
</evidence>
<protein>
    <submittedName>
        <fullName evidence="2">Uncharacterized protein</fullName>
    </submittedName>
</protein>
<sequence>MYPDIGFLQMRIFFSPLKMKAEHFHGDGAESEEGRLAARCPCPPKAAAKAKALKAKKAALKGVPSGKKKRSTRHPPSGSPRHCGAEGSSNIL</sequence>
<evidence type="ECO:0000313" key="3">
    <source>
        <dbReference type="Proteomes" id="UP000551758"/>
    </source>
</evidence>
<dbReference type="AlphaFoldDB" id="A0A7J7E8F5"/>
<keyword evidence="3" id="KW-1185">Reference proteome</keyword>
<dbReference type="EMBL" id="JACDTQ010003868">
    <property type="protein sequence ID" value="KAF5912018.1"/>
    <property type="molecule type" value="Genomic_DNA"/>
</dbReference>
<organism evidence="2 3">
    <name type="scientific">Diceros bicornis minor</name>
    <name type="common">South-central black rhinoceros</name>
    <dbReference type="NCBI Taxonomy" id="77932"/>
    <lineage>
        <taxon>Eukaryota</taxon>
        <taxon>Metazoa</taxon>
        <taxon>Chordata</taxon>
        <taxon>Craniata</taxon>
        <taxon>Vertebrata</taxon>
        <taxon>Euteleostomi</taxon>
        <taxon>Mammalia</taxon>
        <taxon>Eutheria</taxon>
        <taxon>Laurasiatheria</taxon>
        <taxon>Perissodactyla</taxon>
        <taxon>Rhinocerotidae</taxon>
        <taxon>Diceros</taxon>
    </lineage>
</organism>
<evidence type="ECO:0000256" key="1">
    <source>
        <dbReference type="SAM" id="MobiDB-lite"/>
    </source>
</evidence>
<name>A0A7J7E8F5_DICBM</name>
<dbReference type="Proteomes" id="UP000551758">
    <property type="component" value="Unassembled WGS sequence"/>
</dbReference>
<feature type="region of interest" description="Disordered" evidence="1">
    <location>
        <begin position="51"/>
        <end position="92"/>
    </location>
</feature>
<accession>A0A7J7E8F5</accession>
<proteinExistence type="predicted"/>
<comment type="caution">
    <text evidence="2">The sequence shown here is derived from an EMBL/GenBank/DDBJ whole genome shotgun (WGS) entry which is preliminary data.</text>
</comment>
<reference evidence="2 3" key="1">
    <citation type="journal article" date="2020" name="Mol. Biol. Evol.">
        <title>Interspecific Gene Flow and the Evolution of Specialization in Black and White Rhinoceros.</title>
        <authorList>
            <person name="Moodley Y."/>
            <person name="Westbury M.V."/>
            <person name="Russo I.M."/>
            <person name="Gopalakrishnan S."/>
            <person name="Rakotoarivelo A."/>
            <person name="Olsen R.A."/>
            <person name="Prost S."/>
            <person name="Tunstall T."/>
            <person name="Ryder O.A."/>
            <person name="Dalen L."/>
            <person name="Bruford M.W."/>
        </authorList>
    </citation>
    <scope>NUCLEOTIDE SEQUENCE [LARGE SCALE GENOMIC DNA]</scope>
    <source>
        <strain evidence="2">SBR-YM</strain>
        <tissue evidence="2">Skin</tissue>
    </source>
</reference>
<gene>
    <name evidence="2" type="ORF">HPG69_003292</name>
</gene>